<accession>A0ABM1ZMZ7</accession>
<reference evidence="8" key="2">
    <citation type="submission" date="2025-05" db="UniProtKB">
        <authorList>
            <consortium name="EnsemblMetazoa"/>
        </authorList>
    </citation>
    <scope>IDENTIFICATION</scope>
    <source>
        <strain evidence="8">Foshan</strain>
    </source>
</reference>
<evidence type="ECO:0000256" key="1">
    <source>
        <dbReference type="ARBA" id="ARBA00005964"/>
    </source>
</evidence>
<dbReference type="InterPro" id="IPR050309">
    <property type="entry name" value="Type-B_Carboxylest/Lipase"/>
</dbReference>
<dbReference type="PROSITE" id="PS00122">
    <property type="entry name" value="CARBOXYLESTERASE_B_1"/>
    <property type="match status" value="1"/>
</dbReference>
<organism evidence="8 9">
    <name type="scientific">Aedes albopictus</name>
    <name type="common">Asian tiger mosquito</name>
    <name type="synonym">Stegomyia albopicta</name>
    <dbReference type="NCBI Taxonomy" id="7160"/>
    <lineage>
        <taxon>Eukaryota</taxon>
        <taxon>Metazoa</taxon>
        <taxon>Ecdysozoa</taxon>
        <taxon>Arthropoda</taxon>
        <taxon>Hexapoda</taxon>
        <taxon>Insecta</taxon>
        <taxon>Pterygota</taxon>
        <taxon>Neoptera</taxon>
        <taxon>Endopterygota</taxon>
        <taxon>Diptera</taxon>
        <taxon>Nematocera</taxon>
        <taxon>Culicoidea</taxon>
        <taxon>Culicidae</taxon>
        <taxon>Culicinae</taxon>
        <taxon>Aedini</taxon>
        <taxon>Aedes</taxon>
        <taxon>Stegomyia</taxon>
    </lineage>
</organism>
<keyword evidence="5" id="KW-0325">Glycoprotein</keyword>
<name>A0ABM1ZMZ7_AEDAL</name>
<comment type="similarity">
    <text evidence="1 6">Belongs to the type-B carboxylesterase/lipase family.</text>
</comment>
<keyword evidence="3 6" id="KW-0378">Hydrolase</keyword>
<evidence type="ECO:0000259" key="7">
    <source>
        <dbReference type="Pfam" id="PF00135"/>
    </source>
</evidence>
<evidence type="ECO:0000313" key="8">
    <source>
        <dbReference type="EnsemblMetazoa" id="AALFPA23_020062.P29540"/>
    </source>
</evidence>
<dbReference type="Pfam" id="PF00135">
    <property type="entry name" value="COesterase"/>
    <property type="match status" value="1"/>
</dbReference>
<keyword evidence="2" id="KW-0719">Serine esterase</keyword>
<dbReference type="EnsemblMetazoa" id="AALFPA23_020062.R29540">
    <property type="protein sequence ID" value="AALFPA23_020062.P29540"/>
    <property type="gene ID" value="AALFPA23_020062"/>
</dbReference>
<proteinExistence type="inferred from homology"/>
<dbReference type="RefSeq" id="XP_019540185.3">
    <property type="nucleotide sequence ID" value="XM_019684640.3"/>
</dbReference>
<dbReference type="InterPro" id="IPR029058">
    <property type="entry name" value="AB_hydrolase_fold"/>
</dbReference>
<feature type="domain" description="Carboxylesterase type B" evidence="7">
    <location>
        <begin position="36"/>
        <end position="564"/>
    </location>
</feature>
<dbReference type="GeneID" id="109411161"/>
<evidence type="ECO:0000256" key="6">
    <source>
        <dbReference type="RuleBase" id="RU361235"/>
    </source>
</evidence>
<dbReference type="InterPro" id="IPR002018">
    <property type="entry name" value="CarbesteraseB"/>
</dbReference>
<evidence type="ECO:0000313" key="9">
    <source>
        <dbReference type="Proteomes" id="UP000069940"/>
    </source>
</evidence>
<dbReference type="Gene3D" id="3.40.50.1820">
    <property type="entry name" value="alpha/beta hydrolase"/>
    <property type="match status" value="1"/>
</dbReference>
<protein>
    <recommendedName>
        <fullName evidence="6">Carboxylic ester hydrolase</fullName>
        <ecNumber evidence="6">3.1.1.-</ecNumber>
    </recommendedName>
</protein>
<evidence type="ECO:0000256" key="3">
    <source>
        <dbReference type="ARBA" id="ARBA00022801"/>
    </source>
</evidence>
<dbReference type="PANTHER" id="PTHR11559">
    <property type="entry name" value="CARBOXYLESTERASE"/>
    <property type="match status" value="1"/>
</dbReference>
<sequence>MSVTFDAVKQLCKLAIYFTLYKIQTLVQSVWPWLERPAVELKQGTILGVTSKLPNGESYHCFKGVPYGKPPVGNLRFRAPVPLEKFERSPLNCCLDKGLCTQDFACFGWPILGTEDVLYLNVFTPSLPTKTSKPYPVMVYIHGGGFRMGTANACLVDPCYLVEQGVIVVTVYYRLGPLGFLCLPSAGISGNAGLKDQLLALRWVNQNIARFGGDTDNVTLFGQSAGAWSAYLHYLSPNSRKYFHRVICQSGDTCSKAMIQTDPENNARKLARALGCKATNDHDILDFLTKASAHSIVRHQDKAVSEHEEGLFQLFVFRPVVEQILTDDSIITKEPEVLTREFDAFRMPLMTGCTTAEGMLAFEMNKRRLKELNQKPEWLAPTFMRYSKEAKRVAVGNKVKNFYLGHREIGWKTVNESCIMMTDITFAGGIYLNAELIAKYQPNVIHYHYNFAFRGRFNILRRFTGLDDVEGVCHSEDYAYMFRIPGEQQLPEESDEIKVRTTYVKLLTNFAKFTNPTPFGCNLGFVWSPVQPLREVSEEFNLDCLEICQSPKMIRNSNEKRMQFIRSLIKENTNLL</sequence>
<evidence type="ECO:0000256" key="5">
    <source>
        <dbReference type="ARBA" id="ARBA00023180"/>
    </source>
</evidence>
<dbReference type="InterPro" id="IPR019826">
    <property type="entry name" value="Carboxylesterase_B_AS"/>
</dbReference>
<dbReference type="Proteomes" id="UP000069940">
    <property type="component" value="Unassembled WGS sequence"/>
</dbReference>
<keyword evidence="4" id="KW-1015">Disulfide bond</keyword>
<evidence type="ECO:0000256" key="4">
    <source>
        <dbReference type="ARBA" id="ARBA00023157"/>
    </source>
</evidence>
<dbReference type="EC" id="3.1.1.-" evidence="6"/>
<keyword evidence="9" id="KW-1185">Reference proteome</keyword>
<reference evidence="9" key="1">
    <citation type="journal article" date="2015" name="Proc. Natl. Acad. Sci. U.S.A.">
        <title>Genome sequence of the Asian Tiger mosquito, Aedes albopictus, reveals insights into its biology, genetics, and evolution.</title>
        <authorList>
            <person name="Chen X.G."/>
            <person name="Jiang X."/>
            <person name="Gu J."/>
            <person name="Xu M."/>
            <person name="Wu Y."/>
            <person name="Deng Y."/>
            <person name="Zhang C."/>
            <person name="Bonizzoni M."/>
            <person name="Dermauw W."/>
            <person name="Vontas J."/>
            <person name="Armbruster P."/>
            <person name="Huang X."/>
            <person name="Yang Y."/>
            <person name="Zhang H."/>
            <person name="He W."/>
            <person name="Peng H."/>
            <person name="Liu Y."/>
            <person name="Wu K."/>
            <person name="Chen J."/>
            <person name="Lirakis M."/>
            <person name="Topalis P."/>
            <person name="Van Leeuwen T."/>
            <person name="Hall A.B."/>
            <person name="Jiang X."/>
            <person name="Thorpe C."/>
            <person name="Mueller R.L."/>
            <person name="Sun C."/>
            <person name="Waterhouse R.M."/>
            <person name="Yan G."/>
            <person name="Tu Z.J."/>
            <person name="Fang X."/>
            <person name="James A.A."/>
        </authorList>
    </citation>
    <scope>NUCLEOTIDE SEQUENCE [LARGE SCALE GENOMIC DNA]</scope>
    <source>
        <strain evidence="9">Foshan</strain>
    </source>
</reference>
<evidence type="ECO:0000256" key="2">
    <source>
        <dbReference type="ARBA" id="ARBA00022487"/>
    </source>
</evidence>
<dbReference type="SUPFAM" id="SSF53474">
    <property type="entry name" value="alpha/beta-Hydrolases"/>
    <property type="match status" value="1"/>
</dbReference>